<dbReference type="EMBL" id="JARJCW010000022">
    <property type="protein sequence ID" value="KAJ7213198.1"/>
    <property type="molecule type" value="Genomic_DNA"/>
</dbReference>
<dbReference type="AlphaFoldDB" id="A0AAD6VL70"/>
<comment type="caution">
    <text evidence="1">The sequence shown here is derived from an EMBL/GenBank/DDBJ whole genome shotgun (WGS) entry which is preliminary data.</text>
</comment>
<reference evidence="1" key="1">
    <citation type="submission" date="2023-03" db="EMBL/GenBank/DDBJ databases">
        <title>Massive genome expansion in bonnet fungi (Mycena s.s.) driven by repeated elements and novel gene families across ecological guilds.</title>
        <authorList>
            <consortium name="Lawrence Berkeley National Laboratory"/>
            <person name="Harder C.B."/>
            <person name="Miyauchi S."/>
            <person name="Viragh M."/>
            <person name="Kuo A."/>
            <person name="Thoen E."/>
            <person name="Andreopoulos B."/>
            <person name="Lu D."/>
            <person name="Skrede I."/>
            <person name="Drula E."/>
            <person name="Henrissat B."/>
            <person name="Morin E."/>
            <person name="Kohler A."/>
            <person name="Barry K."/>
            <person name="LaButti K."/>
            <person name="Morin E."/>
            <person name="Salamov A."/>
            <person name="Lipzen A."/>
            <person name="Mereny Z."/>
            <person name="Hegedus B."/>
            <person name="Baldrian P."/>
            <person name="Stursova M."/>
            <person name="Weitz H."/>
            <person name="Taylor A."/>
            <person name="Grigoriev I.V."/>
            <person name="Nagy L.G."/>
            <person name="Martin F."/>
            <person name="Kauserud H."/>
        </authorList>
    </citation>
    <scope>NUCLEOTIDE SEQUENCE</scope>
    <source>
        <strain evidence="1">9144</strain>
    </source>
</reference>
<sequence length="420" mass="44780">MHLQVPFRVTAGSAISAAKVVLRRRPDVDPRSAAVVNSIFWGAGRALTAASYDMERRASVPDVTRVTSGNWGDCLPPPPLPFLGHLLCITSCLTAYTLVNLLPNNNSLETACQKLTRHRSGMCVVKWPKSIGNLNVFSYKLAYAVLVGRMVPGTGNQAWNLKSDLRNGSQTIAAFVLLHEDVYAILPMITNARSTSAIAQYSNNNKKRAGSGVRRPTQAACAGLDQHALCRPTWCTRGATCTTGAGTGSAAGAAERRVAAGVLVLVIEAVSGVGEVSRIACVWSAAALPGVDITGQFHSHVHHLDLPSDLRLNDEHNHAALGSSSATGSRRPRRQWRRGPVHIASARDASASGRQCIGTIGRRSAARVQGQQWDAVGRASSGTQWAPGNAAGWCTPVHQIRSKTLLRIIDPIKNGIAHQN</sequence>
<dbReference type="Proteomes" id="UP001219525">
    <property type="component" value="Unassembled WGS sequence"/>
</dbReference>
<evidence type="ECO:0000313" key="1">
    <source>
        <dbReference type="EMBL" id="KAJ7213198.1"/>
    </source>
</evidence>
<keyword evidence="2" id="KW-1185">Reference proteome</keyword>
<accession>A0AAD6VL70</accession>
<proteinExistence type="predicted"/>
<protein>
    <submittedName>
        <fullName evidence="1">Uncharacterized protein</fullName>
    </submittedName>
</protein>
<evidence type="ECO:0000313" key="2">
    <source>
        <dbReference type="Proteomes" id="UP001219525"/>
    </source>
</evidence>
<gene>
    <name evidence="1" type="ORF">GGX14DRAFT_393391</name>
</gene>
<name>A0AAD6VL70_9AGAR</name>
<organism evidence="1 2">
    <name type="scientific">Mycena pura</name>
    <dbReference type="NCBI Taxonomy" id="153505"/>
    <lineage>
        <taxon>Eukaryota</taxon>
        <taxon>Fungi</taxon>
        <taxon>Dikarya</taxon>
        <taxon>Basidiomycota</taxon>
        <taxon>Agaricomycotina</taxon>
        <taxon>Agaricomycetes</taxon>
        <taxon>Agaricomycetidae</taxon>
        <taxon>Agaricales</taxon>
        <taxon>Marasmiineae</taxon>
        <taxon>Mycenaceae</taxon>
        <taxon>Mycena</taxon>
    </lineage>
</organism>